<dbReference type="Proteomes" id="UP000067476">
    <property type="component" value="Chromosome"/>
</dbReference>
<accession>A0A0K1W1G5</accession>
<evidence type="ECO:0000313" key="2">
    <source>
        <dbReference type="Proteomes" id="UP000067476"/>
    </source>
</evidence>
<proteinExistence type="predicted"/>
<organism evidence="1 2">
    <name type="scientific">Spiroplasma litorale</name>
    <dbReference type="NCBI Taxonomy" id="216942"/>
    <lineage>
        <taxon>Bacteria</taxon>
        <taxon>Bacillati</taxon>
        <taxon>Mycoplasmatota</taxon>
        <taxon>Mollicutes</taxon>
        <taxon>Entomoplasmatales</taxon>
        <taxon>Spiroplasmataceae</taxon>
        <taxon>Spiroplasma</taxon>
    </lineage>
</organism>
<dbReference type="EMBL" id="CP012357">
    <property type="protein sequence ID" value="AKX34013.1"/>
    <property type="molecule type" value="Genomic_DNA"/>
</dbReference>
<keyword evidence="2" id="KW-1185">Reference proteome</keyword>
<dbReference type="Gene3D" id="3.30.1330.80">
    <property type="entry name" value="Hypothetical protein, similar to alpha- acetolactate decarboxylase, domain 2"/>
    <property type="match status" value="1"/>
</dbReference>
<dbReference type="AlphaFoldDB" id="A0A0K1W1G5"/>
<dbReference type="RefSeq" id="WP_075058107.1">
    <property type="nucleotide sequence ID" value="NZ_CP012357.1"/>
</dbReference>
<sequence>MEIEEKSNQLIVYLENDEDLFAQITEIIRLYRLVTVRLTGYGYLKRLEYGVLSTVEPFFLNKHLIEDLITVPTVNGMIYNKDVNLMISSVDKDNNKQVGRLISGVVVDSFTLFFDVLATE</sequence>
<evidence type="ECO:0000313" key="1">
    <source>
        <dbReference type="EMBL" id="AKX34013.1"/>
    </source>
</evidence>
<dbReference type="PATRIC" id="fig|216942.3.peg.362"/>
<dbReference type="OrthoDB" id="389384at2"/>
<gene>
    <name evidence="1" type="ORF">SLITO_v1c03590</name>
</gene>
<reference evidence="1 2" key="1">
    <citation type="journal article" date="2015" name="Genome Announc.">
        <title>Complete Genome Sequence of Spiroplasma litorale TN-1T (DSM 21781), a Bacterium Isolated from a Green-Eyed Horsefly (Tabanus nigrovittatus).</title>
        <authorList>
            <person name="Lo W.S."/>
            <person name="Lai Y.C."/>
            <person name="Lien Y.W."/>
            <person name="Wang T.H."/>
            <person name="Kuo C.H."/>
        </authorList>
    </citation>
    <scope>NUCLEOTIDE SEQUENCE [LARGE SCALE GENOMIC DNA]</scope>
    <source>
        <strain evidence="1 2">TN-1</strain>
    </source>
</reference>
<name>A0A0K1W1G5_9MOLU</name>
<dbReference type="SUPFAM" id="SSF117856">
    <property type="entry name" value="AF0104/ALDC/Ptd012-like"/>
    <property type="match status" value="1"/>
</dbReference>
<dbReference type="STRING" id="216942.SLITO_v1c03590"/>
<dbReference type="KEGG" id="sll:SLITO_v1c03590"/>
<protein>
    <submittedName>
        <fullName evidence="1">Uncharacterized protein</fullName>
    </submittedName>
</protein>